<evidence type="ECO:0000256" key="1">
    <source>
        <dbReference type="SAM" id="MobiDB-lite"/>
    </source>
</evidence>
<evidence type="ECO:0000313" key="2">
    <source>
        <dbReference type="EMBL" id="TDO22353.1"/>
    </source>
</evidence>
<gene>
    <name evidence="2" type="ORF">CLV32_1321</name>
</gene>
<sequence>MTSSLFKFYEKLIIMKNKSLKIVAKTLFVYKSPKTKNGKRENETDPMTNTVMTTTSLTC</sequence>
<keyword evidence="3" id="KW-1185">Reference proteome</keyword>
<name>A0A4R6IK09_9SPHI</name>
<reference evidence="2 3" key="1">
    <citation type="submission" date="2019-03" db="EMBL/GenBank/DDBJ databases">
        <title>Genomic Encyclopedia of Archaeal and Bacterial Type Strains, Phase II (KMG-II): from individual species to whole genera.</title>
        <authorList>
            <person name="Goeker M."/>
        </authorList>
    </citation>
    <scope>NUCLEOTIDE SEQUENCE [LARGE SCALE GENOMIC DNA]</scope>
    <source>
        <strain evidence="2 3">DSM 19034</strain>
    </source>
</reference>
<proteinExistence type="predicted"/>
<protein>
    <submittedName>
        <fullName evidence="2">Uncharacterized protein</fullName>
    </submittedName>
</protein>
<feature type="region of interest" description="Disordered" evidence="1">
    <location>
        <begin position="35"/>
        <end position="59"/>
    </location>
</feature>
<dbReference type="EMBL" id="SNWM01000002">
    <property type="protein sequence ID" value="TDO22353.1"/>
    <property type="molecule type" value="Genomic_DNA"/>
</dbReference>
<comment type="caution">
    <text evidence="2">The sequence shown here is derived from an EMBL/GenBank/DDBJ whole genome shotgun (WGS) entry which is preliminary data.</text>
</comment>
<dbReference type="AlphaFoldDB" id="A0A4R6IK09"/>
<organism evidence="2 3">
    <name type="scientific">Pedobacter duraquae</name>
    <dbReference type="NCBI Taxonomy" id="425511"/>
    <lineage>
        <taxon>Bacteria</taxon>
        <taxon>Pseudomonadati</taxon>
        <taxon>Bacteroidota</taxon>
        <taxon>Sphingobacteriia</taxon>
        <taxon>Sphingobacteriales</taxon>
        <taxon>Sphingobacteriaceae</taxon>
        <taxon>Pedobacter</taxon>
    </lineage>
</organism>
<evidence type="ECO:0000313" key="3">
    <source>
        <dbReference type="Proteomes" id="UP000295499"/>
    </source>
</evidence>
<accession>A0A4R6IK09</accession>
<dbReference type="Proteomes" id="UP000295499">
    <property type="component" value="Unassembled WGS sequence"/>
</dbReference>
<feature type="compositionally biased region" description="Low complexity" evidence="1">
    <location>
        <begin position="45"/>
        <end position="59"/>
    </location>
</feature>